<reference evidence="3" key="1">
    <citation type="journal article" date="2010" name="Genome Biol.">
        <title>Genome sequence of the necrotrophic plant pathogen Pythium ultimum reveals original pathogenicity mechanisms and effector repertoire.</title>
        <authorList>
            <person name="Levesque C.A."/>
            <person name="Brouwer H."/>
            <person name="Cano L."/>
            <person name="Hamilton J.P."/>
            <person name="Holt C."/>
            <person name="Huitema E."/>
            <person name="Raffaele S."/>
            <person name="Robideau G.P."/>
            <person name="Thines M."/>
            <person name="Win J."/>
            <person name="Zerillo M.M."/>
            <person name="Beakes G.W."/>
            <person name="Boore J.L."/>
            <person name="Busam D."/>
            <person name="Dumas B."/>
            <person name="Ferriera S."/>
            <person name="Fuerstenberg S.I."/>
            <person name="Gachon C.M."/>
            <person name="Gaulin E."/>
            <person name="Govers F."/>
            <person name="Grenville-Briggs L."/>
            <person name="Horner N."/>
            <person name="Hostetler J."/>
            <person name="Jiang R.H."/>
            <person name="Johnson J."/>
            <person name="Krajaejun T."/>
            <person name="Lin H."/>
            <person name="Meijer H.J."/>
            <person name="Moore B."/>
            <person name="Morris P."/>
            <person name="Phuntmart V."/>
            <person name="Puiu D."/>
            <person name="Shetty J."/>
            <person name="Stajich J.E."/>
            <person name="Tripathy S."/>
            <person name="Wawra S."/>
            <person name="van West P."/>
            <person name="Whitty B.R."/>
            <person name="Coutinho P.M."/>
            <person name="Henrissat B."/>
            <person name="Martin F."/>
            <person name="Thomas P.D."/>
            <person name="Tyler B.M."/>
            <person name="De Vries R.P."/>
            <person name="Kamoun S."/>
            <person name="Yandell M."/>
            <person name="Tisserat N."/>
            <person name="Buell C.R."/>
        </authorList>
    </citation>
    <scope>NUCLEOTIDE SEQUENCE</scope>
    <source>
        <strain evidence="3">DAOM:BR144</strain>
    </source>
</reference>
<feature type="compositionally biased region" description="Basic and acidic residues" evidence="1">
    <location>
        <begin position="359"/>
        <end position="373"/>
    </location>
</feature>
<dbReference type="eggNOG" id="ENOG502QTUE">
    <property type="taxonomic scope" value="Eukaryota"/>
</dbReference>
<dbReference type="VEuPathDB" id="FungiDB:PYU1_G006573"/>
<dbReference type="InParanoid" id="K3WNP3"/>
<evidence type="ECO:0008006" key="4">
    <source>
        <dbReference type="Google" id="ProtNLM"/>
    </source>
</evidence>
<dbReference type="Proteomes" id="UP000019132">
    <property type="component" value="Unassembled WGS sequence"/>
</dbReference>
<reference evidence="2" key="3">
    <citation type="submission" date="2015-02" db="UniProtKB">
        <authorList>
            <consortium name="EnsemblProtists"/>
        </authorList>
    </citation>
    <scope>IDENTIFICATION</scope>
    <source>
        <strain evidence="2">DAOM BR144</strain>
    </source>
</reference>
<accession>K3WNP3</accession>
<name>K3WNP3_GLOUD</name>
<evidence type="ECO:0000313" key="2">
    <source>
        <dbReference type="EnsemblProtists" id="PYU1_T006585"/>
    </source>
</evidence>
<protein>
    <recommendedName>
        <fullName evidence="4">BZIP domain-containing protein</fullName>
    </recommendedName>
</protein>
<evidence type="ECO:0000256" key="1">
    <source>
        <dbReference type="SAM" id="MobiDB-lite"/>
    </source>
</evidence>
<sequence>MVTHALSPLAVARKRSASATSSPSPLFLGSDGDEHSPSGAILKPNVKLMSNSERGKYYRHKRKMYAAELQQNVARLQQQVEILLAEQQLQNELRVSACHTSIGSFARVVQAYLTHFEYGTPVVRRRDSDAIMRRVAIATPEQVALLSSVMEQDVAFGEVRGIPLLVDQWEKYTMFHDAFHFEVTSLEVISGEVKAGTGENDDGDAVAPLPIITIRANTHVRLSRMTIENVFPHLLGDEALLQKLIGLDVTYPSLNTFYFNPSGKIERYDVEVDFMGTFLRTVESVESTTHVLSHARIVKDHMIGVRKDELDDLQREKKTLQSHYSIRSPPPEPPRIVEVLEEEKERPVATEDDECEQEPESKDAARKRPPRKLDLEYILA</sequence>
<dbReference type="HOGENOM" id="CLU_050616_0_0_1"/>
<organism evidence="2 3">
    <name type="scientific">Globisporangium ultimum (strain ATCC 200006 / CBS 805.95 / DAOM BR144)</name>
    <name type="common">Pythium ultimum</name>
    <dbReference type="NCBI Taxonomy" id="431595"/>
    <lineage>
        <taxon>Eukaryota</taxon>
        <taxon>Sar</taxon>
        <taxon>Stramenopiles</taxon>
        <taxon>Oomycota</taxon>
        <taxon>Peronosporomycetes</taxon>
        <taxon>Pythiales</taxon>
        <taxon>Pythiaceae</taxon>
        <taxon>Globisporangium</taxon>
    </lineage>
</organism>
<evidence type="ECO:0000313" key="3">
    <source>
        <dbReference type="Proteomes" id="UP000019132"/>
    </source>
</evidence>
<proteinExistence type="predicted"/>
<dbReference type="EMBL" id="GL376635">
    <property type="status" value="NOT_ANNOTATED_CDS"/>
    <property type="molecule type" value="Genomic_DNA"/>
</dbReference>
<keyword evidence="3" id="KW-1185">Reference proteome</keyword>
<dbReference type="CDD" id="cd14686">
    <property type="entry name" value="bZIP"/>
    <property type="match status" value="1"/>
</dbReference>
<feature type="region of interest" description="Disordered" evidence="1">
    <location>
        <begin position="341"/>
        <end position="373"/>
    </location>
</feature>
<reference evidence="3" key="2">
    <citation type="submission" date="2010-04" db="EMBL/GenBank/DDBJ databases">
        <authorList>
            <person name="Buell R."/>
            <person name="Hamilton J."/>
            <person name="Hostetler J."/>
        </authorList>
    </citation>
    <scope>NUCLEOTIDE SEQUENCE [LARGE SCALE GENOMIC DNA]</scope>
    <source>
        <strain evidence="3">DAOM:BR144</strain>
    </source>
</reference>
<feature type="region of interest" description="Disordered" evidence="1">
    <location>
        <begin position="12"/>
        <end position="41"/>
    </location>
</feature>
<dbReference type="EnsemblProtists" id="PYU1_T006585">
    <property type="protein sequence ID" value="PYU1_T006585"/>
    <property type="gene ID" value="PYU1_G006573"/>
</dbReference>
<dbReference type="AlphaFoldDB" id="K3WNP3"/>